<sequence length="108" mass="12497">MQHYHLFTLPALNELSIMSNSCQRRYDRKWPKDLFAAFLSRIILQTDHIFHPWSWAFRHRPRLCPSASPISNNSSTSAIMKLYPKISPITSDLISTLHSSAQSELTKI</sequence>
<name>A0A6A4H689_9AGAR</name>
<evidence type="ECO:0000313" key="2">
    <source>
        <dbReference type="Proteomes" id="UP000799118"/>
    </source>
</evidence>
<keyword evidence="2" id="KW-1185">Reference proteome</keyword>
<reference evidence="1" key="1">
    <citation type="journal article" date="2019" name="Environ. Microbiol.">
        <title>Fungal ecological strategies reflected in gene transcription - a case study of two litter decomposers.</title>
        <authorList>
            <person name="Barbi F."/>
            <person name="Kohler A."/>
            <person name="Barry K."/>
            <person name="Baskaran P."/>
            <person name="Daum C."/>
            <person name="Fauchery L."/>
            <person name="Ihrmark K."/>
            <person name="Kuo A."/>
            <person name="LaButti K."/>
            <person name="Lipzen A."/>
            <person name="Morin E."/>
            <person name="Grigoriev I.V."/>
            <person name="Henrissat B."/>
            <person name="Lindahl B."/>
            <person name="Martin F."/>
        </authorList>
    </citation>
    <scope>NUCLEOTIDE SEQUENCE</scope>
    <source>
        <strain evidence="1">JB14</strain>
    </source>
</reference>
<accession>A0A6A4H689</accession>
<dbReference type="AlphaFoldDB" id="A0A6A4H689"/>
<organism evidence="1 2">
    <name type="scientific">Gymnopus androsaceus JB14</name>
    <dbReference type="NCBI Taxonomy" id="1447944"/>
    <lineage>
        <taxon>Eukaryota</taxon>
        <taxon>Fungi</taxon>
        <taxon>Dikarya</taxon>
        <taxon>Basidiomycota</taxon>
        <taxon>Agaricomycotina</taxon>
        <taxon>Agaricomycetes</taxon>
        <taxon>Agaricomycetidae</taxon>
        <taxon>Agaricales</taxon>
        <taxon>Marasmiineae</taxon>
        <taxon>Omphalotaceae</taxon>
        <taxon>Gymnopus</taxon>
    </lineage>
</organism>
<gene>
    <name evidence="1" type="ORF">BT96DRAFT_228483</name>
</gene>
<protein>
    <submittedName>
        <fullName evidence="1">Uncharacterized protein</fullName>
    </submittedName>
</protein>
<proteinExistence type="predicted"/>
<dbReference type="Proteomes" id="UP000799118">
    <property type="component" value="Unassembled WGS sequence"/>
</dbReference>
<evidence type="ECO:0000313" key="1">
    <source>
        <dbReference type="EMBL" id="KAE9393230.1"/>
    </source>
</evidence>
<dbReference type="EMBL" id="ML769577">
    <property type="protein sequence ID" value="KAE9393230.1"/>
    <property type="molecule type" value="Genomic_DNA"/>
</dbReference>